<feature type="transmembrane region" description="Helical" evidence="7">
    <location>
        <begin position="439"/>
        <end position="459"/>
    </location>
</feature>
<dbReference type="InterPro" id="IPR038770">
    <property type="entry name" value="Na+/solute_symporter_sf"/>
</dbReference>
<dbReference type="WBParaSite" id="TCONS_00002576.p1">
    <property type="protein sequence ID" value="TCONS_00002576.p1"/>
    <property type="gene ID" value="XLOC_002414"/>
</dbReference>
<feature type="transmembrane region" description="Helical" evidence="7">
    <location>
        <begin position="377"/>
        <end position="398"/>
    </location>
</feature>
<keyword evidence="3 7" id="KW-0812">Transmembrane</keyword>
<name>A0A0K0ETJ4_STRER</name>
<keyword evidence="8" id="KW-0732">Signal</keyword>
<reference evidence="10" key="1">
    <citation type="submission" date="2015-08" db="UniProtKB">
        <authorList>
            <consortium name="WormBaseParasite"/>
        </authorList>
    </citation>
    <scope>IDENTIFICATION</scope>
</reference>
<keyword evidence="6 7" id="KW-0472">Membrane</keyword>
<sequence length="493" mass="55483">MGSNIRNKFQLFLFISLLFIGHSSLLQPIISFDPVEIDDLYEGKAKEVKINVVYNCSHFEEYDRGSLIINLTSFDVDFLTINPSSFIISKVLLEACKEINFFVYESSFKVISNKIGKGVIKPFFTSIGTNLHCDECSLMDLKVKNDSYIKWLVNRNKELSVVCYKNLNNTKLEGIFVTLLIIIISLANIMMGCEIDLNIVWETIKKPYGVIIGFVTQFLVMPLISLIISLSVFWEEKYSSFALGLFITACSPGGGASNYWTILLNGNANLSVTMTFFSSLASLFMMPLWISQFENYFYQDINKNDIIIKTPFTKIISSLLSMIIPLLIGVGISKKAPKLGEQVRKITKPFLMFVLVFLIVFGCISSTYIFRIITIRSVFGSFMLPFGGFMFGCFMAIITRQSPENVTAISIETGVQNTGIAILVLKAAFNSPQNDIACLIPILVACCTPIPLTGCYFIHKILNKFKKLKENKANIKSEEYSLRKDHLLQADIC</sequence>
<keyword evidence="4" id="KW-0769">Symport</keyword>
<protein>
    <submittedName>
        <fullName evidence="10">P3 protein</fullName>
    </submittedName>
</protein>
<evidence type="ECO:0000256" key="2">
    <source>
        <dbReference type="ARBA" id="ARBA00006528"/>
    </source>
</evidence>
<evidence type="ECO:0000256" key="7">
    <source>
        <dbReference type="SAM" id="Phobius"/>
    </source>
</evidence>
<organism evidence="10">
    <name type="scientific">Strongyloides stercoralis</name>
    <name type="common">Threadworm</name>
    <dbReference type="NCBI Taxonomy" id="6248"/>
    <lineage>
        <taxon>Eukaryota</taxon>
        <taxon>Metazoa</taxon>
        <taxon>Ecdysozoa</taxon>
        <taxon>Nematoda</taxon>
        <taxon>Chromadorea</taxon>
        <taxon>Rhabditida</taxon>
        <taxon>Tylenchina</taxon>
        <taxon>Panagrolaimomorpha</taxon>
        <taxon>Strongyloidoidea</taxon>
        <taxon>Strongyloididae</taxon>
        <taxon>Strongyloides</taxon>
    </lineage>
</organism>
<feature type="signal peptide" evidence="8">
    <location>
        <begin position="1"/>
        <end position="25"/>
    </location>
</feature>
<keyword evidence="5 7" id="KW-1133">Transmembrane helix</keyword>
<evidence type="ECO:0000256" key="3">
    <source>
        <dbReference type="ARBA" id="ARBA00022692"/>
    </source>
</evidence>
<keyword evidence="9" id="KW-1185">Reference proteome</keyword>
<accession>A0A0K0ETJ4</accession>
<feature type="chain" id="PRO_5005328789" evidence="8">
    <location>
        <begin position="26"/>
        <end position="493"/>
    </location>
</feature>
<dbReference type="PANTHER" id="PTHR10361:SF28">
    <property type="entry name" value="P3 PROTEIN-RELATED"/>
    <property type="match status" value="1"/>
</dbReference>
<comment type="subcellular location">
    <subcellularLocation>
        <location evidence="1">Membrane</location>
        <topology evidence="1">Multi-pass membrane protein</topology>
    </subcellularLocation>
</comment>
<evidence type="ECO:0000256" key="6">
    <source>
        <dbReference type="ARBA" id="ARBA00023136"/>
    </source>
</evidence>
<proteinExistence type="inferred from homology"/>
<evidence type="ECO:0000313" key="10">
    <source>
        <dbReference type="WBParaSite" id="SSTP_0001277000.1"/>
    </source>
</evidence>
<evidence type="ECO:0000256" key="1">
    <source>
        <dbReference type="ARBA" id="ARBA00004141"/>
    </source>
</evidence>
<dbReference type="Gene3D" id="1.20.1530.20">
    <property type="match status" value="1"/>
</dbReference>
<dbReference type="Proteomes" id="UP000035681">
    <property type="component" value="Unplaced"/>
</dbReference>
<keyword evidence="4" id="KW-0813">Transport</keyword>
<feature type="transmembrane region" description="Helical" evidence="7">
    <location>
        <begin position="270"/>
        <end position="290"/>
    </location>
</feature>
<comment type="similarity">
    <text evidence="2">Belongs to the bile acid:sodium symporter (BASS) (TC 2.A.28) family.</text>
</comment>
<dbReference type="InterPro" id="IPR002657">
    <property type="entry name" value="BilAc:Na_symport/Acr3"/>
</dbReference>
<dbReference type="GO" id="GO:0016020">
    <property type="term" value="C:membrane"/>
    <property type="evidence" value="ECO:0007669"/>
    <property type="project" value="UniProtKB-SubCell"/>
</dbReference>
<feature type="transmembrane region" description="Helical" evidence="7">
    <location>
        <begin position="350"/>
        <end position="370"/>
    </location>
</feature>
<dbReference type="AlphaFoldDB" id="A0A0K0ETJ4"/>
<dbReference type="InterPro" id="IPR004710">
    <property type="entry name" value="Bilac:Na_transpt"/>
</dbReference>
<feature type="transmembrane region" description="Helical" evidence="7">
    <location>
        <begin position="311"/>
        <end position="330"/>
    </location>
</feature>
<dbReference type="Pfam" id="PF01758">
    <property type="entry name" value="SBF"/>
    <property type="match status" value="1"/>
</dbReference>
<feature type="transmembrane region" description="Helical" evidence="7">
    <location>
        <begin position="209"/>
        <end position="234"/>
    </location>
</feature>
<dbReference type="WBParaSite" id="SSTP_0001277000.1">
    <property type="protein sequence ID" value="SSTP_0001277000.1"/>
    <property type="gene ID" value="SSTP_0001277000"/>
</dbReference>
<dbReference type="PANTHER" id="PTHR10361">
    <property type="entry name" value="SODIUM-BILE ACID COTRANSPORTER"/>
    <property type="match status" value="1"/>
</dbReference>
<dbReference type="GO" id="GO:0015293">
    <property type="term" value="F:symporter activity"/>
    <property type="evidence" value="ECO:0007669"/>
    <property type="project" value="UniProtKB-KW"/>
</dbReference>
<evidence type="ECO:0000256" key="8">
    <source>
        <dbReference type="SAM" id="SignalP"/>
    </source>
</evidence>
<evidence type="ECO:0000256" key="4">
    <source>
        <dbReference type="ARBA" id="ARBA00022847"/>
    </source>
</evidence>
<dbReference type="STRING" id="6248.A0A0K0ETJ4"/>
<evidence type="ECO:0000256" key="5">
    <source>
        <dbReference type="ARBA" id="ARBA00022989"/>
    </source>
</evidence>
<feature type="transmembrane region" description="Helical" evidence="7">
    <location>
        <begin position="175"/>
        <end position="197"/>
    </location>
</feature>
<evidence type="ECO:0000313" key="9">
    <source>
        <dbReference type="Proteomes" id="UP000035681"/>
    </source>
</evidence>